<protein>
    <recommendedName>
        <fullName evidence="5">Tudor domain-containing protein</fullName>
    </recommendedName>
</protein>
<evidence type="ECO:0000256" key="4">
    <source>
        <dbReference type="SAM" id="MobiDB-lite"/>
    </source>
</evidence>
<evidence type="ECO:0000313" key="6">
    <source>
        <dbReference type="EMBL" id="CAD8454398.1"/>
    </source>
</evidence>
<accession>A0A7S0DGM0</accession>
<evidence type="ECO:0000259" key="5">
    <source>
        <dbReference type="PROSITE" id="PS50304"/>
    </source>
</evidence>
<dbReference type="GO" id="GO:0071011">
    <property type="term" value="C:precatalytic spliceosome"/>
    <property type="evidence" value="ECO:0007669"/>
    <property type="project" value="TreeGrafter"/>
</dbReference>
<name>A0A7S0DGM0_9EUKA</name>
<sequence length="412" mass="46868">MSYGFVLREQYKGRWRPEETRHYCKLCNCWMSKAPSQIRKHEQGAQHQLKKKQMFFDMRKNRVDSERKDNALAKQLAEIEKAAQAAYGKDRLRIAKPVVTTQAAPEFGVPPPPETEDEQSGTYTVVPGVGRVPRGPPPDPTSGSLYTTIKTSDGKVEAFREYRPPEAQEGEIPEGSEASKNIVEFYNKRYKHSEGGQGDGKPIKHYKVGTNGWGRYSEDKKYYRAAIILVEPDPEKEDQHDDPYIDSNRYKVRYTDYGNEEFLSREEFTTQEPALWMKPPETGSEAPAEGVTQGPPPEEKEVHQAKAGQWSSVKSGEGAWSSNERALKKFEKKRKMAKRSIVRADKYSGGNNDVGYGSFTKDIEEDDYGLGNEKAEKPLETIQNETEVLKATKVGFKKRGKKRKNRNVRTKT</sequence>
<dbReference type="GO" id="GO:0000398">
    <property type="term" value="P:mRNA splicing, via spliceosome"/>
    <property type="evidence" value="ECO:0007669"/>
    <property type="project" value="InterPro"/>
</dbReference>
<evidence type="ECO:0000256" key="3">
    <source>
        <dbReference type="ARBA" id="ARBA00022833"/>
    </source>
</evidence>
<keyword evidence="2" id="KW-0863">Zinc-finger</keyword>
<proteinExistence type="predicted"/>
<dbReference type="Gene3D" id="2.30.30.140">
    <property type="match status" value="1"/>
</dbReference>
<dbReference type="Gene3D" id="3.30.160.60">
    <property type="entry name" value="Classic Zinc Finger"/>
    <property type="match status" value="1"/>
</dbReference>
<evidence type="ECO:0000256" key="2">
    <source>
        <dbReference type="ARBA" id="ARBA00022771"/>
    </source>
</evidence>
<dbReference type="AlphaFoldDB" id="A0A7S0DGM0"/>
<dbReference type="InterPro" id="IPR013085">
    <property type="entry name" value="U1-CZ_Znf_C2H2"/>
</dbReference>
<organism evidence="6">
    <name type="scientific">Amorphochlora amoebiformis</name>
    <dbReference type="NCBI Taxonomy" id="1561963"/>
    <lineage>
        <taxon>Eukaryota</taxon>
        <taxon>Sar</taxon>
        <taxon>Rhizaria</taxon>
        <taxon>Cercozoa</taxon>
        <taxon>Chlorarachniophyceae</taxon>
        <taxon>Amorphochlora</taxon>
    </lineage>
</organism>
<dbReference type="PANTHER" id="PTHR13173">
    <property type="entry name" value="WW DOMAIN BINDING PROTEIN 4"/>
    <property type="match status" value="1"/>
</dbReference>
<dbReference type="PANTHER" id="PTHR13173:SF10">
    <property type="entry name" value="WW DOMAIN-BINDING PROTEIN 4"/>
    <property type="match status" value="1"/>
</dbReference>
<dbReference type="SMART" id="SM00451">
    <property type="entry name" value="ZnF_U1"/>
    <property type="match status" value="1"/>
</dbReference>
<dbReference type="InterPro" id="IPR002999">
    <property type="entry name" value="Tudor"/>
</dbReference>
<feature type="region of interest" description="Disordered" evidence="4">
    <location>
        <begin position="127"/>
        <end position="148"/>
    </location>
</feature>
<evidence type="ECO:0000256" key="1">
    <source>
        <dbReference type="ARBA" id="ARBA00022723"/>
    </source>
</evidence>
<dbReference type="EMBL" id="HBEM01019513">
    <property type="protein sequence ID" value="CAD8454398.1"/>
    <property type="molecule type" value="Transcribed_RNA"/>
</dbReference>
<dbReference type="InterPro" id="IPR040023">
    <property type="entry name" value="WBP4"/>
</dbReference>
<feature type="domain" description="Tudor" evidence="5">
    <location>
        <begin position="205"/>
        <end position="278"/>
    </location>
</feature>
<keyword evidence="1" id="KW-0479">Metal-binding</keyword>
<dbReference type="Pfam" id="PF06220">
    <property type="entry name" value="zf-U1"/>
    <property type="match status" value="1"/>
</dbReference>
<keyword evidence="3" id="KW-0862">Zinc</keyword>
<feature type="region of interest" description="Disordered" evidence="4">
    <location>
        <begin position="270"/>
        <end position="325"/>
    </location>
</feature>
<dbReference type="GO" id="GO:0008270">
    <property type="term" value="F:zinc ion binding"/>
    <property type="evidence" value="ECO:0007669"/>
    <property type="project" value="UniProtKB-KW"/>
</dbReference>
<gene>
    <name evidence="6" type="ORF">LAMO00422_LOCUS13339</name>
</gene>
<dbReference type="SUPFAM" id="SSF63748">
    <property type="entry name" value="Tudor/PWWP/MBT"/>
    <property type="match status" value="1"/>
</dbReference>
<dbReference type="InterPro" id="IPR003604">
    <property type="entry name" value="Matrin/U1-like-C_Znf_C2H2"/>
</dbReference>
<dbReference type="PROSITE" id="PS50304">
    <property type="entry name" value="TUDOR"/>
    <property type="match status" value="1"/>
</dbReference>
<dbReference type="GO" id="GO:0003723">
    <property type="term" value="F:RNA binding"/>
    <property type="evidence" value="ECO:0007669"/>
    <property type="project" value="TreeGrafter"/>
</dbReference>
<reference evidence="6" key="1">
    <citation type="submission" date="2021-01" db="EMBL/GenBank/DDBJ databases">
        <authorList>
            <person name="Corre E."/>
            <person name="Pelletier E."/>
            <person name="Niang G."/>
            <person name="Scheremetjew M."/>
            <person name="Finn R."/>
            <person name="Kale V."/>
            <person name="Holt S."/>
            <person name="Cochrane G."/>
            <person name="Meng A."/>
            <person name="Brown T."/>
            <person name="Cohen L."/>
        </authorList>
    </citation>
    <scope>NUCLEOTIDE SEQUENCE</scope>
    <source>
        <strain evidence="6">CCMP2058</strain>
    </source>
</reference>